<accession>A0AAV2GVA8</accession>
<dbReference type="EMBL" id="OZ034822">
    <property type="protein sequence ID" value="CAL1414644.1"/>
    <property type="molecule type" value="Genomic_DNA"/>
</dbReference>
<keyword evidence="2" id="KW-1185">Reference proteome</keyword>
<protein>
    <submittedName>
        <fullName evidence="1">Uncharacterized protein</fullName>
    </submittedName>
</protein>
<sequence length="81" mass="9355">MLESGKRSTIEPLPTTRVIGSNWFMTIYNTRGPSLELGFLFLTVSSCSFCRSLGFVQFELEDKPDLKGRRDPLWINLKKKR</sequence>
<evidence type="ECO:0000313" key="2">
    <source>
        <dbReference type="Proteomes" id="UP001497516"/>
    </source>
</evidence>
<name>A0AAV2GVA8_9ROSI</name>
<dbReference type="AlphaFoldDB" id="A0AAV2GVA8"/>
<proteinExistence type="predicted"/>
<organism evidence="1 2">
    <name type="scientific">Linum trigynum</name>
    <dbReference type="NCBI Taxonomy" id="586398"/>
    <lineage>
        <taxon>Eukaryota</taxon>
        <taxon>Viridiplantae</taxon>
        <taxon>Streptophyta</taxon>
        <taxon>Embryophyta</taxon>
        <taxon>Tracheophyta</taxon>
        <taxon>Spermatophyta</taxon>
        <taxon>Magnoliopsida</taxon>
        <taxon>eudicotyledons</taxon>
        <taxon>Gunneridae</taxon>
        <taxon>Pentapetalae</taxon>
        <taxon>rosids</taxon>
        <taxon>fabids</taxon>
        <taxon>Malpighiales</taxon>
        <taxon>Linaceae</taxon>
        <taxon>Linum</taxon>
    </lineage>
</organism>
<gene>
    <name evidence="1" type="ORF">LTRI10_LOCUS53789</name>
</gene>
<reference evidence="1 2" key="1">
    <citation type="submission" date="2024-04" db="EMBL/GenBank/DDBJ databases">
        <authorList>
            <person name="Fracassetti M."/>
        </authorList>
    </citation>
    <scope>NUCLEOTIDE SEQUENCE [LARGE SCALE GENOMIC DNA]</scope>
</reference>
<evidence type="ECO:0000313" key="1">
    <source>
        <dbReference type="EMBL" id="CAL1414644.1"/>
    </source>
</evidence>
<dbReference type="Proteomes" id="UP001497516">
    <property type="component" value="Chromosome 9"/>
</dbReference>